<dbReference type="AlphaFoldDB" id="A0A4V0NFF6"/>
<evidence type="ECO:0000313" key="3">
    <source>
        <dbReference type="EMBL" id="AUX29502.1"/>
    </source>
</evidence>
<dbReference type="EMBL" id="CP012672">
    <property type="protein sequence ID" value="AUX29502.1"/>
    <property type="molecule type" value="Genomic_DNA"/>
</dbReference>
<evidence type="ECO:0000313" key="4">
    <source>
        <dbReference type="Proteomes" id="UP000295497"/>
    </source>
</evidence>
<feature type="chain" id="PRO_5020753773" description="Secreted protein" evidence="2">
    <location>
        <begin position="28"/>
        <end position="283"/>
    </location>
</feature>
<reference evidence="3 4" key="1">
    <citation type="submission" date="2015-09" db="EMBL/GenBank/DDBJ databases">
        <title>Sorangium comparison.</title>
        <authorList>
            <person name="Zaburannyi N."/>
            <person name="Bunk B."/>
            <person name="Overmann J."/>
            <person name="Mueller R."/>
        </authorList>
    </citation>
    <scope>NUCLEOTIDE SEQUENCE [LARGE SCALE GENOMIC DNA]</scope>
    <source>
        <strain evidence="3 4">So ce836</strain>
    </source>
</reference>
<proteinExistence type="predicted"/>
<feature type="signal peptide" evidence="2">
    <location>
        <begin position="1"/>
        <end position="27"/>
    </location>
</feature>
<dbReference type="RefSeq" id="WP_129573659.1">
    <property type="nucleotide sequence ID" value="NZ_CP012672.1"/>
</dbReference>
<evidence type="ECO:0000256" key="1">
    <source>
        <dbReference type="SAM" id="MobiDB-lite"/>
    </source>
</evidence>
<gene>
    <name evidence="3" type="ORF">SOCE836_015920</name>
</gene>
<evidence type="ECO:0000256" key="2">
    <source>
        <dbReference type="SAM" id="SignalP"/>
    </source>
</evidence>
<protein>
    <recommendedName>
        <fullName evidence="5">Secreted protein</fullName>
    </recommendedName>
</protein>
<organism evidence="3 4">
    <name type="scientific">Sorangium cellulosum</name>
    <name type="common">Polyangium cellulosum</name>
    <dbReference type="NCBI Taxonomy" id="56"/>
    <lineage>
        <taxon>Bacteria</taxon>
        <taxon>Pseudomonadati</taxon>
        <taxon>Myxococcota</taxon>
        <taxon>Polyangia</taxon>
        <taxon>Polyangiales</taxon>
        <taxon>Polyangiaceae</taxon>
        <taxon>Sorangium</taxon>
    </lineage>
</organism>
<dbReference type="Proteomes" id="UP000295497">
    <property type="component" value="Chromosome"/>
</dbReference>
<feature type="region of interest" description="Disordered" evidence="1">
    <location>
        <begin position="244"/>
        <end position="283"/>
    </location>
</feature>
<name>A0A4V0NFF6_SORCE</name>
<sequence>MKAKRLLGAALAVGLGLAAITSTTVVAAQPKGKSGASAAAPARPAEPPATKKTIALTPAGISWGMSTKQVAAVIDKMLDEAYVPRYKATSPGVKMRALDAELAEEKSAFRRSRIDFGKLPTGIDATPLKGEYTYLNKESMMTLSRADGGKRYFFFIQDKLWKIIDEHALGEGNARGKDYQSAVIKLATAFGVPGRVTPPEPEKGRYVTEVDWKDAATHFRAIERSDSEIAFAYEDLVTLSSLDSLRPNKPVDANAIDPAVASAVRKDEPPPAPPPTDKSGKKK</sequence>
<evidence type="ECO:0008006" key="5">
    <source>
        <dbReference type="Google" id="ProtNLM"/>
    </source>
</evidence>
<keyword evidence="2" id="KW-0732">Signal</keyword>
<accession>A0A4V0NFF6</accession>